<protein>
    <submittedName>
        <fullName evidence="2">Uncharacterized protein</fullName>
    </submittedName>
</protein>
<organism evidence="2 3">
    <name type="scientific">Danionella cerebrum</name>
    <dbReference type="NCBI Taxonomy" id="2873325"/>
    <lineage>
        <taxon>Eukaryota</taxon>
        <taxon>Metazoa</taxon>
        <taxon>Chordata</taxon>
        <taxon>Craniata</taxon>
        <taxon>Vertebrata</taxon>
        <taxon>Euteleostomi</taxon>
        <taxon>Actinopterygii</taxon>
        <taxon>Neopterygii</taxon>
        <taxon>Teleostei</taxon>
        <taxon>Ostariophysi</taxon>
        <taxon>Cypriniformes</taxon>
        <taxon>Danionidae</taxon>
        <taxon>Danioninae</taxon>
        <taxon>Danionella</taxon>
    </lineage>
</organism>
<feature type="compositionally biased region" description="Basic and acidic residues" evidence="1">
    <location>
        <begin position="55"/>
        <end position="67"/>
    </location>
</feature>
<keyword evidence="3" id="KW-1185">Reference proteome</keyword>
<comment type="caution">
    <text evidence="2">The sequence shown here is derived from an EMBL/GenBank/DDBJ whole genome shotgun (WGS) entry which is preliminary data.</text>
</comment>
<sequence length="77" mass="8345">MDSDQRTGSPSEENRRDPGDPPQQGDALSLLEASADIQSHPDQDSTLPQCTMGSRKVDDMLWDDNGRDGGLSEDGLE</sequence>
<evidence type="ECO:0000313" key="3">
    <source>
        <dbReference type="Proteomes" id="UP000316079"/>
    </source>
</evidence>
<name>A0A553NMX8_9TELE</name>
<evidence type="ECO:0000256" key="1">
    <source>
        <dbReference type="SAM" id="MobiDB-lite"/>
    </source>
</evidence>
<reference evidence="2 3" key="1">
    <citation type="journal article" date="2019" name="Sci. Data">
        <title>Hybrid genome assembly and annotation of Danionella translucida.</title>
        <authorList>
            <person name="Kadobianskyi M."/>
            <person name="Schulze L."/>
            <person name="Schuelke M."/>
            <person name="Judkewitz B."/>
        </authorList>
    </citation>
    <scope>NUCLEOTIDE SEQUENCE [LARGE SCALE GENOMIC DNA]</scope>
    <source>
        <strain evidence="2 3">Bolton</strain>
    </source>
</reference>
<dbReference type="Proteomes" id="UP000316079">
    <property type="component" value="Unassembled WGS sequence"/>
</dbReference>
<gene>
    <name evidence="2" type="ORF">DNTS_004756</name>
</gene>
<evidence type="ECO:0000313" key="2">
    <source>
        <dbReference type="EMBL" id="TRY66801.1"/>
    </source>
</evidence>
<dbReference type="AlphaFoldDB" id="A0A553NMX8"/>
<feature type="compositionally biased region" description="Polar residues" evidence="1">
    <location>
        <begin position="1"/>
        <end position="11"/>
    </location>
</feature>
<proteinExistence type="predicted"/>
<feature type="region of interest" description="Disordered" evidence="1">
    <location>
        <begin position="1"/>
        <end position="77"/>
    </location>
</feature>
<accession>A0A553NMX8</accession>
<dbReference type="EMBL" id="SRMA01026822">
    <property type="protein sequence ID" value="TRY66801.1"/>
    <property type="molecule type" value="Genomic_DNA"/>
</dbReference>